<accession>A0A251P611</accession>
<organism evidence="1 2">
    <name type="scientific">Prunus persica</name>
    <name type="common">Peach</name>
    <name type="synonym">Amygdalus persica</name>
    <dbReference type="NCBI Taxonomy" id="3760"/>
    <lineage>
        <taxon>Eukaryota</taxon>
        <taxon>Viridiplantae</taxon>
        <taxon>Streptophyta</taxon>
        <taxon>Embryophyta</taxon>
        <taxon>Tracheophyta</taxon>
        <taxon>Spermatophyta</taxon>
        <taxon>Magnoliopsida</taxon>
        <taxon>eudicotyledons</taxon>
        <taxon>Gunneridae</taxon>
        <taxon>Pentapetalae</taxon>
        <taxon>rosids</taxon>
        <taxon>fabids</taxon>
        <taxon>Rosales</taxon>
        <taxon>Rosaceae</taxon>
        <taxon>Amygdaloideae</taxon>
        <taxon>Amygdaleae</taxon>
        <taxon>Prunus</taxon>
    </lineage>
</organism>
<evidence type="ECO:0000313" key="2">
    <source>
        <dbReference type="Proteomes" id="UP000006882"/>
    </source>
</evidence>
<dbReference type="Gramene" id="ONI07012">
    <property type="protein sequence ID" value="ONI07012"/>
    <property type="gene ID" value="PRUPE_5G095000"/>
</dbReference>
<name>A0A251P611_PRUPE</name>
<protein>
    <submittedName>
        <fullName evidence="1">Uncharacterized protein</fullName>
    </submittedName>
</protein>
<reference evidence="1 2" key="1">
    <citation type="journal article" date="2013" name="Nat. Genet.">
        <title>The high-quality draft genome of peach (Prunus persica) identifies unique patterns of genetic diversity, domestication and genome evolution.</title>
        <authorList>
            <consortium name="International Peach Genome Initiative"/>
            <person name="Verde I."/>
            <person name="Abbott A.G."/>
            <person name="Scalabrin S."/>
            <person name="Jung S."/>
            <person name="Shu S."/>
            <person name="Marroni F."/>
            <person name="Zhebentyayeva T."/>
            <person name="Dettori M.T."/>
            <person name="Grimwood J."/>
            <person name="Cattonaro F."/>
            <person name="Zuccolo A."/>
            <person name="Rossini L."/>
            <person name="Jenkins J."/>
            <person name="Vendramin E."/>
            <person name="Meisel L.A."/>
            <person name="Decroocq V."/>
            <person name="Sosinski B."/>
            <person name="Prochnik S."/>
            <person name="Mitros T."/>
            <person name="Policriti A."/>
            <person name="Cipriani G."/>
            <person name="Dondini L."/>
            <person name="Ficklin S."/>
            <person name="Goodstein D.M."/>
            <person name="Xuan P."/>
            <person name="Del Fabbro C."/>
            <person name="Aramini V."/>
            <person name="Copetti D."/>
            <person name="Gonzalez S."/>
            <person name="Horner D.S."/>
            <person name="Falchi R."/>
            <person name="Lucas S."/>
            <person name="Mica E."/>
            <person name="Maldonado J."/>
            <person name="Lazzari B."/>
            <person name="Bielenberg D."/>
            <person name="Pirona R."/>
            <person name="Miculan M."/>
            <person name="Barakat A."/>
            <person name="Testolin R."/>
            <person name="Stella A."/>
            <person name="Tartarini S."/>
            <person name="Tonutti P."/>
            <person name="Arus P."/>
            <person name="Orellana A."/>
            <person name="Wells C."/>
            <person name="Main D."/>
            <person name="Vizzotto G."/>
            <person name="Silva H."/>
            <person name="Salamini F."/>
            <person name="Schmutz J."/>
            <person name="Morgante M."/>
            <person name="Rokhsar D.S."/>
        </authorList>
    </citation>
    <scope>NUCLEOTIDE SEQUENCE [LARGE SCALE GENOMIC DNA]</scope>
    <source>
        <strain evidence="2">cv. Nemared</strain>
    </source>
</reference>
<dbReference type="Proteomes" id="UP000006882">
    <property type="component" value="Chromosome G5"/>
</dbReference>
<dbReference type="AlphaFoldDB" id="A0A251P611"/>
<dbReference type="EMBL" id="CM007655">
    <property type="protein sequence ID" value="ONI07012.1"/>
    <property type="molecule type" value="Genomic_DNA"/>
</dbReference>
<feature type="non-terminal residue" evidence="1">
    <location>
        <position position="94"/>
    </location>
</feature>
<evidence type="ECO:0000313" key="1">
    <source>
        <dbReference type="EMBL" id="ONI07012.1"/>
    </source>
</evidence>
<proteinExistence type="predicted"/>
<sequence length="94" mass="10372">MVVHHIQVSILNSQFSLSQPSLDYISQPSVLLFLSIIFPQLEPSRSFSLLSALASLLLSLSLLTPSTRTLSIITLRSPSLSQPRFSLSQPSLDY</sequence>
<gene>
    <name evidence="1" type="ORF">PRUPE_5G095000</name>
</gene>
<keyword evidence="2" id="KW-1185">Reference proteome</keyword>